<evidence type="ECO:0000313" key="3">
    <source>
        <dbReference type="EnsemblFungi" id="EJT70511"/>
    </source>
</evidence>
<feature type="transmembrane region" description="Helical" evidence="1">
    <location>
        <begin position="21"/>
        <end position="42"/>
    </location>
</feature>
<dbReference type="GeneID" id="20351992"/>
<evidence type="ECO:0000313" key="4">
    <source>
        <dbReference type="Proteomes" id="UP000006039"/>
    </source>
</evidence>
<reference evidence="3" key="5">
    <citation type="submission" date="2018-04" db="UniProtKB">
        <authorList>
            <consortium name="EnsemblFungi"/>
        </authorList>
    </citation>
    <scope>IDENTIFICATION</scope>
    <source>
        <strain evidence="3">R3-111a-1</strain>
    </source>
</reference>
<evidence type="ECO:0000256" key="1">
    <source>
        <dbReference type="SAM" id="Phobius"/>
    </source>
</evidence>
<organism evidence="2">
    <name type="scientific">Gaeumannomyces tritici (strain R3-111a-1)</name>
    <name type="common">Wheat and barley take-all root rot fungus</name>
    <name type="synonym">Gaeumannomyces graminis var. tritici</name>
    <dbReference type="NCBI Taxonomy" id="644352"/>
    <lineage>
        <taxon>Eukaryota</taxon>
        <taxon>Fungi</taxon>
        <taxon>Dikarya</taxon>
        <taxon>Ascomycota</taxon>
        <taxon>Pezizomycotina</taxon>
        <taxon>Sordariomycetes</taxon>
        <taxon>Sordariomycetidae</taxon>
        <taxon>Magnaporthales</taxon>
        <taxon>Magnaporthaceae</taxon>
        <taxon>Gaeumannomyces</taxon>
    </lineage>
</organism>
<dbReference type="Proteomes" id="UP000006039">
    <property type="component" value="Unassembled WGS sequence"/>
</dbReference>
<dbReference type="VEuPathDB" id="FungiDB:GGTG_11534"/>
<sequence>MFYCLIRSFRLPVSLKMFLNFLLVNFVNVGIKKLYLVNWLIITNITLRFLPVLFTNQSVKCLYFRVCLLVYLIRSFSYAFVTPPLSYRIISKALPVVITLNLKFKFSFYA</sequence>
<reference evidence="2" key="3">
    <citation type="submission" date="2010-09" db="EMBL/GenBank/DDBJ databases">
        <title>Annotation of Gaeumannomyces graminis var. tritici R3-111a-1.</title>
        <authorList>
            <consortium name="The Broad Institute Genome Sequencing Platform"/>
            <person name="Ma L.-J."/>
            <person name="Dead R."/>
            <person name="Young S.K."/>
            <person name="Zeng Q."/>
            <person name="Gargeya S."/>
            <person name="Fitzgerald M."/>
            <person name="Haas B."/>
            <person name="Abouelleil A."/>
            <person name="Alvarado L."/>
            <person name="Arachchi H.M."/>
            <person name="Berlin A."/>
            <person name="Brown A."/>
            <person name="Chapman S.B."/>
            <person name="Chen Z."/>
            <person name="Dunbar C."/>
            <person name="Freedman E."/>
            <person name="Gearin G."/>
            <person name="Gellesch M."/>
            <person name="Goldberg J."/>
            <person name="Griggs A."/>
            <person name="Gujja S."/>
            <person name="Heiman D."/>
            <person name="Howarth C."/>
            <person name="Larson L."/>
            <person name="Lui A."/>
            <person name="MacDonald P.J.P."/>
            <person name="Mehta T."/>
            <person name="Montmayeur A."/>
            <person name="Murphy C."/>
            <person name="Neiman D."/>
            <person name="Pearson M."/>
            <person name="Priest M."/>
            <person name="Roberts A."/>
            <person name="Saif S."/>
            <person name="Shea T."/>
            <person name="Shenoy N."/>
            <person name="Sisk P."/>
            <person name="Stolte C."/>
            <person name="Sykes S."/>
            <person name="Yandava C."/>
            <person name="Wortman J."/>
            <person name="Nusbaum C."/>
            <person name="Birren B."/>
        </authorList>
    </citation>
    <scope>NUCLEOTIDE SEQUENCE</scope>
    <source>
        <strain evidence="2">R3-111a-1</strain>
    </source>
</reference>
<keyword evidence="1" id="KW-0812">Transmembrane</keyword>
<keyword evidence="4" id="KW-1185">Reference proteome</keyword>
<proteinExistence type="predicted"/>
<accession>J3PDG3</accession>
<keyword evidence="1" id="KW-0472">Membrane</keyword>
<gene>
    <name evidence="3" type="primary">20351992</name>
    <name evidence="2" type="ORF">GGTG_11534</name>
</gene>
<reference evidence="3" key="4">
    <citation type="journal article" date="2015" name="G3 (Bethesda)">
        <title>Genome sequences of three phytopathogenic species of the Magnaporthaceae family of fungi.</title>
        <authorList>
            <person name="Okagaki L.H."/>
            <person name="Nunes C.C."/>
            <person name="Sailsbery J."/>
            <person name="Clay B."/>
            <person name="Brown D."/>
            <person name="John T."/>
            <person name="Oh Y."/>
            <person name="Young N."/>
            <person name="Fitzgerald M."/>
            <person name="Haas B.J."/>
            <person name="Zeng Q."/>
            <person name="Young S."/>
            <person name="Adiconis X."/>
            <person name="Fan L."/>
            <person name="Levin J.Z."/>
            <person name="Mitchell T.K."/>
            <person name="Okubara P.A."/>
            <person name="Farman M.L."/>
            <person name="Kohn L.M."/>
            <person name="Birren B."/>
            <person name="Ma L.-J."/>
            <person name="Dean R.A."/>
        </authorList>
    </citation>
    <scope>NUCLEOTIDE SEQUENCE</scope>
    <source>
        <strain evidence="3">R3-111a-1</strain>
    </source>
</reference>
<name>J3PDG3_GAET3</name>
<dbReference type="EnsemblFungi" id="EJT70511">
    <property type="protein sequence ID" value="EJT70511"/>
    <property type="gene ID" value="GGTG_11534"/>
</dbReference>
<reference evidence="2" key="2">
    <citation type="submission" date="2010-07" db="EMBL/GenBank/DDBJ databases">
        <authorList>
            <consortium name="The Broad Institute Genome Sequencing Platform"/>
            <consortium name="Broad Institute Genome Sequencing Center for Infectious Disease"/>
            <person name="Ma L.-J."/>
            <person name="Dead R."/>
            <person name="Young S."/>
            <person name="Zeng Q."/>
            <person name="Koehrsen M."/>
            <person name="Alvarado L."/>
            <person name="Berlin A."/>
            <person name="Chapman S.B."/>
            <person name="Chen Z."/>
            <person name="Freedman E."/>
            <person name="Gellesch M."/>
            <person name="Goldberg J."/>
            <person name="Griggs A."/>
            <person name="Gujja S."/>
            <person name="Heilman E.R."/>
            <person name="Heiman D."/>
            <person name="Hepburn T."/>
            <person name="Howarth C."/>
            <person name="Jen D."/>
            <person name="Larson L."/>
            <person name="Mehta T."/>
            <person name="Neiman D."/>
            <person name="Pearson M."/>
            <person name="Roberts A."/>
            <person name="Saif S."/>
            <person name="Shea T."/>
            <person name="Shenoy N."/>
            <person name="Sisk P."/>
            <person name="Stolte C."/>
            <person name="Sykes S."/>
            <person name="Walk T."/>
            <person name="White J."/>
            <person name="Yandava C."/>
            <person name="Haas B."/>
            <person name="Nusbaum C."/>
            <person name="Birren B."/>
        </authorList>
    </citation>
    <scope>NUCLEOTIDE SEQUENCE</scope>
    <source>
        <strain evidence="2">R3-111a-1</strain>
    </source>
</reference>
<reference evidence="4" key="1">
    <citation type="submission" date="2010-07" db="EMBL/GenBank/DDBJ databases">
        <title>The genome sequence of Gaeumannomyces graminis var. tritici strain R3-111a-1.</title>
        <authorList>
            <consortium name="The Broad Institute Genome Sequencing Platform"/>
            <person name="Ma L.-J."/>
            <person name="Dead R."/>
            <person name="Young S."/>
            <person name="Zeng Q."/>
            <person name="Koehrsen M."/>
            <person name="Alvarado L."/>
            <person name="Berlin A."/>
            <person name="Chapman S.B."/>
            <person name="Chen Z."/>
            <person name="Freedman E."/>
            <person name="Gellesch M."/>
            <person name="Goldberg J."/>
            <person name="Griggs A."/>
            <person name="Gujja S."/>
            <person name="Heilman E.R."/>
            <person name="Heiman D."/>
            <person name="Hepburn T."/>
            <person name="Howarth C."/>
            <person name="Jen D."/>
            <person name="Larson L."/>
            <person name="Mehta T."/>
            <person name="Neiman D."/>
            <person name="Pearson M."/>
            <person name="Roberts A."/>
            <person name="Saif S."/>
            <person name="Shea T."/>
            <person name="Shenoy N."/>
            <person name="Sisk P."/>
            <person name="Stolte C."/>
            <person name="Sykes S."/>
            <person name="Walk T."/>
            <person name="White J."/>
            <person name="Yandava C."/>
            <person name="Haas B."/>
            <person name="Nusbaum C."/>
            <person name="Birren B."/>
        </authorList>
    </citation>
    <scope>NUCLEOTIDE SEQUENCE [LARGE SCALE GENOMIC DNA]</scope>
    <source>
        <strain evidence="4">R3-111a-1</strain>
    </source>
</reference>
<keyword evidence="1" id="KW-1133">Transmembrane helix</keyword>
<dbReference type="EMBL" id="GL385401">
    <property type="protein sequence ID" value="EJT70511.1"/>
    <property type="molecule type" value="Genomic_DNA"/>
</dbReference>
<dbReference type="AlphaFoldDB" id="J3PDG3"/>
<dbReference type="RefSeq" id="XP_009227689.1">
    <property type="nucleotide sequence ID" value="XM_009229425.1"/>
</dbReference>
<dbReference type="HOGENOM" id="CLU_2171245_0_0_1"/>
<evidence type="ECO:0000313" key="2">
    <source>
        <dbReference type="EMBL" id="EJT70511.1"/>
    </source>
</evidence>
<protein>
    <submittedName>
        <fullName evidence="2 3">Uncharacterized protein</fullName>
    </submittedName>
</protein>